<dbReference type="OrthoDB" id="9815116at2"/>
<evidence type="ECO:0000256" key="1">
    <source>
        <dbReference type="ARBA" id="ARBA00057242"/>
    </source>
</evidence>
<dbReference type="AlphaFoldDB" id="M2Z7W8"/>
<evidence type="ECO:0000313" key="4">
    <source>
        <dbReference type="EMBL" id="EME70415.1"/>
    </source>
</evidence>
<dbReference type="InterPro" id="IPR050678">
    <property type="entry name" value="DNA_Partitioning_ATPase"/>
</dbReference>
<evidence type="ECO:0000259" key="3">
    <source>
        <dbReference type="Pfam" id="PF13614"/>
    </source>
</evidence>
<sequence length="266" mass="28660">MAEPSRSSARVIAVANQKGGVGKTTTAINLATAMAATKKTVLIIDLDPQGNASTGLGIDRGAREVNSYHVMLGEAALADAVIATNIPGLSVVPSGVDLSGAEIELVEFERREHRLKESLAGSLAAYDYVLIDCPPSLNLLTLNALVAANAVMVPLQCEFFALEGVSHLIKTIERVRQAFNPGLELQGIILTMFDKRNNLSDQVAADVREYFGDKVYKTVIPRNVRVSEAPSHGKPVLLYDMKCTGSEAYINLASEVLKRERELLRA</sequence>
<dbReference type="Pfam" id="PF13614">
    <property type="entry name" value="AAA_31"/>
    <property type="match status" value="1"/>
</dbReference>
<dbReference type="Proteomes" id="UP000011744">
    <property type="component" value="Unassembled WGS sequence"/>
</dbReference>
<feature type="domain" description="AAA" evidence="3">
    <location>
        <begin position="10"/>
        <end position="184"/>
    </location>
</feature>
<dbReference type="CDD" id="cd02042">
    <property type="entry name" value="ParAB_family"/>
    <property type="match status" value="1"/>
</dbReference>
<proteinExistence type="predicted"/>
<dbReference type="FunFam" id="3.40.50.300:FF:000285">
    <property type="entry name" value="Sporulation initiation inhibitor Soj"/>
    <property type="match status" value="1"/>
</dbReference>
<comment type="function">
    <text evidence="1">Involved in chromosome partition. Localize to both poles of the predivisional cell following completion of DNA replication.</text>
</comment>
<gene>
    <name evidence="4" type="ORF">H261_08033</name>
</gene>
<dbReference type="InterPro" id="IPR027417">
    <property type="entry name" value="P-loop_NTPase"/>
</dbReference>
<dbReference type="PANTHER" id="PTHR13696">
    <property type="entry name" value="P-LOOP CONTAINING NUCLEOSIDE TRIPHOSPHATE HYDROLASE"/>
    <property type="match status" value="1"/>
</dbReference>
<dbReference type="InterPro" id="IPR025669">
    <property type="entry name" value="AAA_dom"/>
</dbReference>
<dbReference type="EMBL" id="AONQ01000017">
    <property type="protein sequence ID" value="EME70415.1"/>
    <property type="molecule type" value="Genomic_DNA"/>
</dbReference>
<keyword evidence="5" id="KW-1185">Reference proteome</keyword>
<dbReference type="PIRSF" id="PIRSF009320">
    <property type="entry name" value="Nuc_binding_HP_1000"/>
    <property type="match status" value="1"/>
</dbReference>
<organism evidence="4 5">
    <name type="scientific">Paramagnetospirillum caucaseum</name>
    <dbReference type="NCBI Taxonomy" id="1244869"/>
    <lineage>
        <taxon>Bacteria</taxon>
        <taxon>Pseudomonadati</taxon>
        <taxon>Pseudomonadota</taxon>
        <taxon>Alphaproteobacteria</taxon>
        <taxon>Rhodospirillales</taxon>
        <taxon>Magnetospirillaceae</taxon>
        <taxon>Paramagnetospirillum</taxon>
    </lineage>
</organism>
<evidence type="ECO:0000256" key="2">
    <source>
        <dbReference type="ARBA" id="ARBA00074747"/>
    </source>
</evidence>
<dbReference type="STRING" id="1244869.H261_08033"/>
<dbReference type="PANTHER" id="PTHR13696:SF52">
    <property type="entry name" value="PARA FAMILY PROTEIN CT_582"/>
    <property type="match status" value="1"/>
</dbReference>
<name>M2Z7W8_9PROT</name>
<dbReference type="SUPFAM" id="SSF52540">
    <property type="entry name" value="P-loop containing nucleoside triphosphate hydrolases"/>
    <property type="match status" value="1"/>
</dbReference>
<dbReference type="RefSeq" id="WP_008616234.1">
    <property type="nucleotide sequence ID" value="NZ_AONQ01000017.1"/>
</dbReference>
<dbReference type="eggNOG" id="COG1192">
    <property type="taxonomic scope" value="Bacteria"/>
</dbReference>
<dbReference type="Gene3D" id="3.40.50.300">
    <property type="entry name" value="P-loop containing nucleotide triphosphate hydrolases"/>
    <property type="match status" value="1"/>
</dbReference>
<reference evidence="4 5" key="1">
    <citation type="journal article" date="2014" name="Genome Announc.">
        <title>Draft Genome Sequence of Magnetospirillum sp. Strain SO-1, a Freshwater Magnetotactic Bacterium Isolated from the Ol'khovka River, Russia.</title>
        <authorList>
            <person name="Grouzdev D.S."/>
            <person name="Dziuba M.V."/>
            <person name="Sukhacheva M.S."/>
            <person name="Mardanov A.V."/>
            <person name="Beletskiy A.V."/>
            <person name="Kuznetsov B.B."/>
            <person name="Skryabin K.G."/>
        </authorList>
    </citation>
    <scope>NUCLEOTIDE SEQUENCE [LARGE SCALE GENOMIC DNA]</scope>
    <source>
        <strain evidence="4 5">SO-1</strain>
    </source>
</reference>
<accession>M2Z7W8</accession>
<comment type="caution">
    <text evidence="4">The sequence shown here is derived from an EMBL/GenBank/DDBJ whole genome shotgun (WGS) entry which is preliminary data.</text>
</comment>
<protein>
    <recommendedName>
        <fullName evidence="2">Chromosome partitioning protein ParA</fullName>
    </recommendedName>
</protein>
<evidence type="ECO:0000313" key="5">
    <source>
        <dbReference type="Proteomes" id="UP000011744"/>
    </source>
</evidence>
<dbReference type="PATRIC" id="fig|1244869.3.peg.1624"/>